<sequence length="63" mass="7351">MLDLDNLFRYGARKVVLVPNRLKKGHLKKSSFGSSSIWASTRRPQGDREKARRLRQREKGIIQ</sequence>
<accession>A0A6M3KYQ0</accession>
<organism evidence="2">
    <name type="scientific">viral metagenome</name>
    <dbReference type="NCBI Taxonomy" id="1070528"/>
    <lineage>
        <taxon>unclassified sequences</taxon>
        <taxon>metagenomes</taxon>
        <taxon>organismal metagenomes</taxon>
    </lineage>
</organism>
<dbReference type="EMBL" id="MT142628">
    <property type="protein sequence ID" value="QJA86308.1"/>
    <property type="molecule type" value="Genomic_DNA"/>
</dbReference>
<name>A0A6M3KYQ0_9ZZZZ</name>
<feature type="region of interest" description="Disordered" evidence="1">
    <location>
        <begin position="26"/>
        <end position="63"/>
    </location>
</feature>
<evidence type="ECO:0000313" key="2">
    <source>
        <dbReference type="EMBL" id="QJA86308.1"/>
    </source>
</evidence>
<reference evidence="2" key="1">
    <citation type="submission" date="2020-03" db="EMBL/GenBank/DDBJ databases">
        <title>The deep terrestrial virosphere.</title>
        <authorList>
            <person name="Holmfeldt K."/>
            <person name="Nilsson E."/>
            <person name="Simone D."/>
            <person name="Lopez-Fernandez M."/>
            <person name="Wu X."/>
            <person name="de Brujin I."/>
            <person name="Lundin D."/>
            <person name="Andersson A."/>
            <person name="Bertilsson S."/>
            <person name="Dopson M."/>
        </authorList>
    </citation>
    <scope>NUCLEOTIDE SEQUENCE</scope>
    <source>
        <strain evidence="2">MM415B02098</strain>
    </source>
</reference>
<proteinExistence type="predicted"/>
<feature type="compositionally biased region" description="Polar residues" evidence="1">
    <location>
        <begin position="31"/>
        <end position="43"/>
    </location>
</feature>
<dbReference type="AlphaFoldDB" id="A0A6M3KYQ0"/>
<gene>
    <name evidence="2" type="ORF">MM415B02098_0013</name>
</gene>
<protein>
    <submittedName>
        <fullName evidence="2">Uncharacterized protein</fullName>
    </submittedName>
</protein>
<evidence type="ECO:0000256" key="1">
    <source>
        <dbReference type="SAM" id="MobiDB-lite"/>
    </source>
</evidence>